<accession>A0A849SIQ6</accession>
<evidence type="ECO:0000313" key="1">
    <source>
        <dbReference type="EMBL" id="NOT34311.1"/>
    </source>
</evidence>
<comment type="caution">
    <text evidence="1">The sequence shown here is derived from an EMBL/GenBank/DDBJ whole genome shotgun (WGS) entry which is preliminary data.</text>
</comment>
<proteinExistence type="predicted"/>
<dbReference type="EMBL" id="JABFRW010000108">
    <property type="protein sequence ID" value="NOT34311.1"/>
    <property type="molecule type" value="Genomic_DNA"/>
</dbReference>
<reference evidence="1 2" key="1">
    <citation type="submission" date="2020-04" db="EMBL/GenBank/DDBJ databases">
        <title>Metagenomic profiling of ammonia- and methane-oxidizing microorganisms in a Dutch drinking water treatment plant.</title>
        <authorList>
            <person name="Poghosyan L."/>
            <person name="Leucker S."/>
        </authorList>
    </citation>
    <scope>NUCLEOTIDE SEQUENCE [LARGE SCALE GENOMIC DNA]</scope>
    <source>
        <strain evidence="1">S-RSF-IL-03</strain>
    </source>
</reference>
<name>A0A849SIQ6_UNCEI</name>
<evidence type="ECO:0000313" key="2">
    <source>
        <dbReference type="Proteomes" id="UP000580839"/>
    </source>
</evidence>
<dbReference type="AlphaFoldDB" id="A0A849SIQ6"/>
<sequence>MKRGIVIPTRSAVARRIAANAPALLTRPRTHSRIASNSASGSLRSRVEYAFARRSRRERLALALLLRDRLRPVEVAVVLGVSVRQVERTLAAFLTSIGRVQTRSGRVVSRAPERRAA</sequence>
<dbReference type="Proteomes" id="UP000580839">
    <property type="component" value="Unassembled WGS sequence"/>
</dbReference>
<protein>
    <submittedName>
        <fullName evidence="1">Uncharacterized protein</fullName>
    </submittedName>
</protein>
<gene>
    <name evidence="1" type="ORF">HOP12_09100</name>
</gene>
<organism evidence="1 2">
    <name type="scientific">Eiseniibacteriota bacterium</name>
    <dbReference type="NCBI Taxonomy" id="2212470"/>
    <lineage>
        <taxon>Bacteria</taxon>
        <taxon>Candidatus Eiseniibacteriota</taxon>
    </lineage>
</organism>
<dbReference type="Pfam" id="PF13384">
    <property type="entry name" value="HTH_23"/>
    <property type="match status" value="1"/>
</dbReference>